<evidence type="ECO:0000256" key="4">
    <source>
        <dbReference type="ARBA" id="ARBA00019232"/>
    </source>
</evidence>
<gene>
    <name evidence="10" type="ORF">KS4_24490</name>
</gene>
<feature type="domain" description="Peptidase S26" evidence="9">
    <location>
        <begin position="485"/>
        <end position="543"/>
    </location>
</feature>
<dbReference type="InterPro" id="IPR019533">
    <property type="entry name" value="Peptidase_S26"/>
</dbReference>
<evidence type="ECO:0000256" key="8">
    <source>
        <dbReference type="SAM" id="Phobius"/>
    </source>
</evidence>
<dbReference type="PROSITE" id="PS00761">
    <property type="entry name" value="SPASE_I_3"/>
    <property type="match status" value="1"/>
</dbReference>
<keyword evidence="11" id="KW-1185">Reference proteome</keyword>
<dbReference type="CDD" id="cd06530">
    <property type="entry name" value="S26_SPase_I"/>
    <property type="match status" value="1"/>
</dbReference>
<name>A0A517YVX6_9BACT</name>
<evidence type="ECO:0000256" key="5">
    <source>
        <dbReference type="ARBA" id="ARBA00022801"/>
    </source>
</evidence>
<feature type="domain" description="Peptidase S26" evidence="9">
    <location>
        <begin position="106"/>
        <end position="182"/>
    </location>
</feature>
<dbReference type="GO" id="GO:0009003">
    <property type="term" value="F:signal peptidase activity"/>
    <property type="evidence" value="ECO:0007669"/>
    <property type="project" value="UniProtKB-EC"/>
</dbReference>
<feature type="active site" evidence="7">
    <location>
        <position position="151"/>
    </location>
</feature>
<feature type="active site" evidence="7">
    <location>
        <position position="52"/>
    </location>
</feature>
<dbReference type="GO" id="GO:0006465">
    <property type="term" value="P:signal peptide processing"/>
    <property type="evidence" value="ECO:0007669"/>
    <property type="project" value="InterPro"/>
</dbReference>
<keyword evidence="5" id="KW-0378">Hydrolase</keyword>
<dbReference type="GO" id="GO:0004252">
    <property type="term" value="F:serine-type endopeptidase activity"/>
    <property type="evidence" value="ECO:0007669"/>
    <property type="project" value="InterPro"/>
</dbReference>
<accession>A0A517YVX6</accession>
<evidence type="ECO:0000256" key="3">
    <source>
        <dbReference type="ARBA" id="ARBA00013208"/>
    </source>
</evidence>
<evidence type="ECO:0000259" key="9">
    <source>
        <dbReference type="Pfam" id="PF10502"/>
    </source>
</evidence>
<dbReference type="InterPro" id="IPR000223">
    <property type="entry name" value="Pept_S26A_signal_pept_1"/>
</dbReference>
<dbReference type="SUPFAM" id="SSF51306">
    <property type="entry name" value="LexA/Signal peptidase"/>
    <property type="match status" value="2"/>
</dbReference>
<dbReference type="PRINTS" id="PR00727">
    <property type="entry name" value="LEADERPTASE"/>
</dbReference>
<evidence type="ECO:0000256" key="7">
    <source>
        <dbReference type="PIRSR" id="PIRSR600223-1"/>
    </source>
</evidence>
<reference evidence="10 11" key="1">
    <citation type="submission" date="2019-02" db="EMBL/GenBank/DDBJ databases">
        <title>Deep-cultivation of Planctomycetes and their phenomic and genomic characterization uncovers novel biology.</title>
        <authorList>
            <person name="Wiegand S."/>
            <person name="Jogler M."/>
            <person name="Boedeker C."/>
            <person name="Pinto D."/>
            <person name="Vollmers J."/>
            <person name="Rivas-Marin E."/>
            <person name="Kohn T."/>
            <person name="Peeters S.H."/>
            <person name="Heuer A."/>
            <person name="Rast P."/>
            <person name="Oberbeckmann S."/>
            <person name="Bunk B."/>
            <person name="Jeske O."/>
            <person name="Meyerdierks A."/>
            <person name="Storesund J.E."/>
            <person name="Kallscheuer N."/>
            <person name="Luecker S."/>
            <person name="Lage O.M."/>
            <person name="Pohl T."/>
            <person name="Merkel B.J."/>
            <person name="Hornburger P."/>
            <person name="Mueller R.-W."/>
            <person name="Bruemmer F."/>
            <person name="Labrenz M."/>
            <person name="Spormann A.M."/>
            <person name="Op den Camp H."/>
            <person name="Overmann J."/>
            <person name="Amann R."/>
            <person name="Jetten M.S.M."/>
            <person name="Mascher T."/>
            <person name="Medema M.H."/>
            <person name="Devos D.P."/>
            <person name="Kaster A.-K."/>
            <person name="Ovreas L."/>
            <person name="Rohde M."/>
            <person name="Galperin M.Y."/>
            <person name="Jogler C."/>
        </authorList>
    </citation>
    <scope>NUCLEOTIDE SEQUENCE [LARGE SCALE GENOMIC DNA]</scope>
    <source>
        <strain evidence="10 11">KS4</strain>
    </source>
</reference>
<keyword evidence="8" id="KW-1133">Transmembrane helix</keyword>
<dbReference type="EC" id="3.4.21.89" evidence="3"/>
<dbReference type="InterPro" id="IPR036286">
    <property type="entry name" value="LexA/Signal_pep-like_sf"/>
</dbReference>
<dbReference type="PANTHER" id="PTHR43390:SF1">
    <property type="entry name" value="CHLOROPLAST PROCESSING PEPTIDASE"/>
    <property type="match status" value="1"/>
</dbReference>
<dbReference type="GO" id="GO:0016020">
    <property type="term" value="C:membrane"/>
    <property type="evidence" value="ECO:0007669"/>
    <property type="project" value="InterPro"/>
</dbReference>
<evidence type="ECO:0000256" key="1">
    <source>
        <dbReference type="ARBA" id="ARBA00000677"/>
    </source>
</evidence>
<evidence type="ECO:0000313" key="11">
    <source>
        <dbReference type="Proteomes" id="UP000317369"/>
    </source>
</evidence>
<proteinExistence type="inferred from homology"/>
<sequence length="560" mass="62674">MPKPTNSTTKPSPHPHSDESIKETVESIVIAFILAFIFRAYVVEAFIIPTGSMAPTLLGQHIQINCSQCGYSFPVDNTPGAYTSPPPAILCPMCRFPNAYNGLPIRNGDRILVQKYTYLFNEPSRWDVVVFKTPIAFNNDRTPGPTNNFIKRLVGLPNESIRILDGNIYTQPLDPQTNQPLSPDFKIARKSTNPEAQQAVLRPIYHAQYIPLDQGRISSTPGNIGQSRNILIGMSYHQFPWQTPWTPTNSTDAFNWQIDNQRSYTYSPKTSSPSPSTITFDFARGHEHNRLAMYPYNELKDRSDLEPIEDINLALTINPKTPNTAISLSTTARWDDPDPAALPYILTATITAEGNALLTATNQSTNKTTTLDVIPFPTLPPDTNTELQLRYIDQELSFWVNDSQILSHAYDLPLDFLANRRAPDPTPTISITLDKPATLHNVNLDRDLYYAPRPTNGLLGHGAMIRTQDFPDQVPTGPVTRAQPFNIGPDEFFCLGDNSPSSSDSRAWQDVDAWISKNYFNSTDKIGVVPGELMLGRAFFVYFPAPYGYIPNFGDMRFIH</sequence>
<dbReference type="RefSeq" id="WP_145078153.1">
    <property type="nucleotide sequence ID" value="NZ_CP036425.1"/>
</dbReference>
<dbReference type="EMBL" id="CP036425">
    <property type="protein sequence ID" value="QDU34381.1"/>
    <property type="molecule type" value="Genomic_DNA"/>
</dbReference>
<organism evidence="10 11">
    <name type="scientific">Poriferisphaera corsica</name>
    <dbReference type="NCBI Taxonomy" id="2528020"/>
    <lineage>
        <taxon>Bacteria</taxon>
        <taxon>Pseudomonadati</taxon>
        <taxon>Planctomycetota</taxon>
        <taxon>Phycisphaerae</taxon>
        <taxon>Phycisphaerales</taxon>
        <taxon>Phycisphaeraceae</taxon>
        <taxon>Poriferisphaera</taxon>
    </lineage>
</organism>
<dbReference type="Proteomes" id="UP000317369">
    <property type="component" value="Chromosome"/>
</dbReference>
<feature type="transmembrane region" description="Helical" evidence="8">
    <location>
        <begin position="28"/>
        <end position="48"/>
    </location>
</feature>
<evidence type="ECO:0000313" key="10">
    <source>
        <dbReference type="EMBL" id="QDU34381.1"/>
    </source>
</evidence>
<protein>
    <recommendedName>
        <fullName evidence="4">Signal peptidase I</fullName>
        <ecNumber evidence="3">3.4.21.89</ecNumber>
    </recommendedName>
    <alternativeName>
        <fullName evidence="6">Leader peptidase I</fullName>
    </alternativeName>
</protein>
<keyword evidence="8" id="KW-0812">Transmembrane</keyword>
<dbReference type="OrthoDB" id="9802919at2"/>
<evidence type="ECO:0000256" key="2">
    <source>
        <dbReference type="ARBA" id="ARBA00009370"/>
    </source>
</evidence>
<dbReference type="PANTHER" id="PTHR43390">
    <property type="entry name" value="SIGNAL PEPTIDASE I"/>
    <property type="match status" value="1"/>
</dbReference>
<dbReference type="AlphaFoldDB" id="A0A517YVX6"/>
<evidence type="ECO:0000256" key="6">
    <source>
        <dbReference type="ARBA" id="ARBA00029906"/>
    </source>
</evidence>
<dbReference type="Pfam" id="PF10502">
    <property type="entry name" value="Peptidase_S26"/>
    <property type="match status" value="2"/>
</dbReference>
<comment type="similarity">
    <text evidence="2">Belongs to the peptidase S26 family.</text>
</comment>
<dbReference type="KEGG" id="pcor:KS4_24490"/>
<keyword evidence="8" id="KW-0472">Membrane</keyword>
<comment type="catalytic activity">
    <reaction evidence="1">
        <text>Cleavage of hydrophobic, N-terminal signal or leader sequences from secreted and periplasmic proteins.</text>
        <dbReference type="EC" id="3.4.21.89"/>
    </reaction>
</comment>
<dbReference type="Gene3D" id="2.10.109.10">
    <property type="entry name" value="Umud Fragment, subunit A"/>
    <property type="match status" value="2"/>
</dbReference>
<dbReference type="InterPro" id="IPR019758">
    <property type="entry name" value="Pept_S26A_signal_pept_1_CS"/>
</dbReference>